<name>A0AAX4NZW3_9CHLO</name>
<feature type="region of interest" description="Disordered" evidence="10">
    <location>
        <begin position="153"/>
        <end position="172"/>
    </location>
</feature>
<dbReference type="FunFam" id="3.30.200.20:FF:000049">
    <property type="entry name" value="cyclin-dependent kinase-like 1 isoform X1"/>
    <property type="match status" value="1"/>
</dbReference>
<evidence type="ECO:0000256" key="8">
    <source>
        <dbReference type="ARBA" id="ARBA00048367"/>
    </source>
</evidence>
<comment type="catalytic activity">
    <reaction evidence="8">
        <text>L-seryl-[protein] + ATP = O-phospho-L-seryl-[protein] + ADP + H(+)</text>
        <dbReference type="Rhea" id="RHEA:17989"/>
        <dbReference type="Rhea" id="RHEA-COMP:9863"/>
        <dbReference type="Rhea" id="RHEA-COMP:11604"/>
        <dbReference type="ChEBI" id="CHEBI:15378"/>
        <dbReference type="ChEBI" id="CHEBI:29999"/>
        <dbReference type="ChEBI" id="CHEBI:30616"/>
        <dbReference type="ChEBI" id="CHEBI:83421"/>
        <dbReference type="ChEBI" id="CHEBI:456216"/>
        <dbReference type="EC" id="2.7.11.22"/>
    </reaction>
</comment>
<comment type="catalytic activity">
    <reaction evidence="7">
        <text>L-threonyl-[protein] + ATP = O-phospho-L-threonyl-[protein] + ADP + H(+)</text>
        <dbReference type="Rhea" id="RHEA:46608"/>
        <dbReference type="Rhea" id="RHEA-COMP:11060"/>
        <dbReference type="Rhea" id="RHEA-COMP:11605"/>
        <dbReference type="ChEBI" id="CHEBI:15378"/>
        <dbReference type="ChEBI" id="CHEBI:30013"/>
        <dbReference type="ChEBI" id="CHEBI:30616"/>
        <dbReference type="ChEBI" id="CHEBI:61977"/>
        <dbReference type="ChEBI" id="CHEBI:456216"/>
        <dbReference type="EC" id="2.7.11.22"/>
    </reaction>
</comment>
<dbReference type="InterPro" id="IPR017441">
    <property type="entry name" value="Protein_kinase_ATP_BS"/>
</dbReference>
<dbReference type="EMBL" id="CP151501">
    <property type="protein sequence ID" value="WZN59090.1"/>
    <property type="molecule type" value="Genomic_DNA"/>
</dbReference>
<evidence type="ECO:0000256" key="2">
    <source>
        <dbReference type="ARBA" id="ARBA00022527"/>
    </source>
</evidence>
<evidence type="ECO:0000256" key="6">
    <source>
        <dbReference type="ARBA" id="ARBA00022840"/>
    </source>
</evidence>
<protein>
    <recommendedName>
        <fullName evidence="1">cyclin-dependent kinase</fullName>
        <ecNumber evidence="1">2.7.11.22</ecNumber>
    </recommendedName>
</protein>
<evidence type="ECO:0000256" key="9">
    <source>
        <dbReference type="PROSITE-ProRule" id="PRU10141"/>
    </source>
</evidence>
<feature type="binding site" evidence="9">
    <location>
        <position position="481"/>
    </location>
    <ligand>
        <name>ATP</name>
        <dbReference type="ChEBI" id="CHEBI:30616"/>
    </ligand>
</feature>
<gene>
    <name evidence="12" type="ORF">HKI87_01g06150</name>
</gene>
<dbReference type="PANTHER" id="PTHR24055">
    <property type="entry name" value="MITOGEN-ACTIVATED PROTEIN KINASE"/>
    <property type="match status" value="1"/>
</dbReference>
<dbReference type="Gene3D" id="3.30.200.20">
    <property type="entry name" value="Phosphorylase Kinase, domain 1"/>
    <property type="match status" value="1"/>
</dbReference>
<sequence length="757" mass="85138">MFSRFEATDNNGVRMFDSKREPPFPRGGLAATKQAKPRFLGTNRAGFVNKNVHFAQRLPSLAQTEAGRRRVGLQVLSTSSQGASGIHFTSQYAARNLQTKYVSHQNVSKPKVVPSNALRSSSRVDHIGGGLRAGAVDSSLVLLGSRSNNLEASPSHVHLPRPMTQAGESRLKGEYDRQFVRPKTQQSYLSSNEMAPQKPIRIGVPKLSKKEITFVKKKSFSQVRHQLHLHDIHSPSGDSASNVSSQTSSSSFDFPKRNFKTQKTKNYRRKRTPLFPQPNSQMKQCNLRSDIQSSDVLFVSSQRASSKQGGGKFGRSALYQLPNLSNTGKQVQEKVQDALREADKLPDAEAIVSLENAIAQAEEYNLNTDRAQKKLLWFQQRHKLRQDMVAAAAAGNDAQVDELIERASFFGIDKQDRVVRQARMMLSKTAAWTGKEGTDVVVGGKRILNGKYEVLQIVGEGAYGMVMRCRMKGTGNFVAIKEFKISAEDPDAEEVKKSSIREVKLLKFLQHENIVQYLDDFTVGEKIYMVMEFVPRNLLEVIEEHECGLPKQMMRKIIFQLCKAISFIHSHGFIYRDIKPENLLIDEEGNVKLCDFGFGRHLQLSGEAAELTDYVATRWYRAPELLLGPPFEADSGKIVRSAYGPEIDIWAIGCLMAELIDGEPLFAGDSDIDQLEKIQKALGRITSKQMKLFLTNPANSGYCFPFDSEPLETLRARYKQYLNPTEEDFLEKMLIMDPEKRLTGEECLDHPYFADIR</sequence>
<feature type="domain" description="Protein kinase" evidence="11">
    <location>
        <begin position="452"/>
        <end position="753"/>
    </location>
</feature>
<feature type="region of interest" description="Disordered" evidence="10">
    <location>
        <begin position="231"/>
        <end position="283"/>
    </location>
</feature>
<dbReference type="SMART" id="SM00220">
    <property type="entry name" value="S_TKc"/>
    <property type="match status" value="1"/>
</dbReference>
<accession>A0AAX4NZW3</accession>
<organism evidence="12 13">
    <name type="scientific">Chloropicon roscoffensis</name>
    <dbReference type="NCBI Taxonomy" id="1461544"/>
    <lineage>
        <taxon>Eukaryota</taxon>
        <taxon>Viridiplantae</taxon>
        <taxon>Chlorophyta</taxon>
        <taxon>Chloropicophyceae</taxon>
        <taxon>Chloropicales</taxon>
        <taxon>Chloropicaceae</taxon>
        <taxon>Chloropicon</taxon>
    </lineage>
</organism>
<dbReference type="InterPro" id="IPR008271">
    <property type="entry name" value="Ser/Thr_kinase_AS"/>
</dbReference>
<proteinExistence type="predicted"/>
<keyword evidence="5 12" id="KW-0418">Kinase</keyword>
<dbReference type="InterPro" id="IPR050117">
    <property type="entry name" value="MAPK"/>
</dbReference>
<feature type="compositionally biased region" description="Low complexity" evidence="10">
    <location>
        <begin position="239"/>
        <end position="251"/>
    </location>
</feature>
<evidence type="ECO:0000256" key="5">
    <source>
        <dbReference type="ARBA" id="ARBA00022777"/>
    </source>
</evidence>
<keyword evidence="13" id="KW-1185">Reference proteome</keyword>
<dbReference type="FunFam" id="1.10.510.10:FF:000624">
    <property type="entry name" value="Mitogen-activated protein kinase"/>
    <property type="match status" value="1"/>
</dbReference>
<keyword evidence="6 9" id="KW-0067">ATP-binding</keyword>
<dbReference type="PROSITE" id="PS00108">
    <property type="entry name" value="PROTEIN_KINASE_ST"/>
    <property type="match status" value="1"/>
</dbReference>
<dbReference type="InterPro" id="IPR000719">
    <property type="entry name" value="Prot_kinase_dom"/>
</dbReference>
<dbReference type="InterPro" id="IPR011009">
    <property type="entry name" value="Kinase-like_dom_sf"/>
</dbReference>
<evidence type="ECO:0000256" key="1">
    <source>
        <dbReference type="ARBA" id="ARBA00012425"/>
    </source>
</evidence>
<evidence type="ECO:0000259" key="11">
    <source>
        <dbReference type="PROSITE" id="PS50011"/>
    </source>
</evidence>
<evidence type="ECO:0000256" key="7">
    <source>
        <dbReference type="ARBA" id="ARBA00047811"/>
    </source>
</evidence>
<dbReference type="PROSITE" id="PS50011">
    <property type="entry name" value="PROTEIN_KINASE_DOM"/>
    <property type="match status" value="1"/>
</dbReference>
<dbReference type="Gene3D" id="1.10.510.10">
    <property type="entry name" value="Transferase(Phosphotransferase) domain 1"/>
    <property type="match status" value="1"/>
</dbReference>
<dbReference type="SUPFAM" id="SSF56112">
    <property type="entry name" value="Protein kinase-like (PK-like)"/>
    <property type="match status" value="1"/>
</dbReference>
<dbReference type="AlphaFoldDB" id="A0AAX4NZW3"/>
<reference evidence="12 13" key="1">
    <citation type="submission" date="2024-03" db="EMBL/GenBank/DDBJ databases">
        <title>Complete genome sequence of the green alga Chloropicon roscoffensis RCC1871.</title>
        <authorList>
            <person name="Lemieux C."/>
            <person name="Pombert J.-F."/>
            <person name="Otis C."/>
            <person name="Turmel M."/>
        </authorList>
    </citation>
    <scope>NUCLEOTIDE SEQUENCE [LARGE SCALE GENOMIC DNA]</scope>
    <source>
        <strain evidence="12 13">RCC1871</strain>
    </source>
</reference>
<evidence type="ECO:0000256" key="10">
    <source>
        <dbReference type="SAM" id="MobiDB-lite"/>
    </source>
</evidence>
<dbReference type="EC" id="2.7.11.22" evidence="1"/>
<dbReference type="Proteomes" id="UP001472866">
    <property type="component" value="Chromosome 01"/>
</dbReference>
<keyword evidence="4 9" id="KW-0547">Nucleotide-binding</keyword>
<dbReference type="GO" id="GO:0004693">
    <property type="term" value="F:cyclin-dependent protein serine/threonine kinase activity"/>
    <property type="evidence" value="ECO:0007669"/>
    <property type="project" value="UniProtKB-EC"/>
</dbReference>
<evidence type="ECO:0000313" key="13">
    <source>
        <dbReference type="Proteomes" id="UP001472866"/>
    </source>
</evidence>
<dbReference type="GO" id="GO:0005524">
    <property type="term" value="F:ATP binding"/>
    <property type="evidence" value="ECO:0007669"/>
    <property type="project" value="UniProtKB-UniRule"/>
</dbReference>
<evidence type="ECO:0000313" key="12">
    <source>
        <dbReference type="EMBL" id="WZN59090.1"/>
    </source>
</evidence>
<evidence type="ECO:0000256" key="3">
    <source>
        <dbReference type="ARBA" id="ARBA00022679"/>
    </source>
</evidence>
<evidence type="ECO:0000256" key="4">
    <source>
        <dbReference type="ARBA" id="ARBA00022741"/>
    </source>
</evidence>
<dbReference type="PROSITE" id="PS00107">
    <property type="entry name" value="PROTEIN_KINASE_ATP"/>
    <property type="match status" value="1"/>
</dbReference>
<keyword evidence="3" id="KW-0808">Transferase</keyword>
<dbReference type="Pfam" id="PF00069">
    <property type="entry name" value="Pkinase"/>
    <property type="match status" value="1"/>
</dbReference>
<keyword evidence="2" id="KW-0723">Serine/threonine-protein kinase</keyword>
<feature type="compositionally biased region" description="Basic residues" evidence="10">
    <location>
        <begin position="257"/>
        <end position="272"/>
    </location>
</feature>